<name>A0AAN9EEV1_CROPI</name>
<evidence type="ECO:0000313" key="3">
    <source>
        <dbReference type="Proteomes" id="UP001372338"/>
    </source>
</evidence>
<accession>A0AAN9EEV1</accession>
<comment type="caution">
    <text evidence="2">The sequence shown here is derived from an EMBL/GenBank/DDBJ whole genome shotgun (WGS) entry which is preliminary data.</text>
</comment>
<dbReference type="EMBL" id="JAYWIO010000006">
    <property type="protein sequence ID" value="KAK7256172.1"/>
    <property type="molecule type" value="Genomic_DNA"/>
</dbReference>
<evidence type="ECO:0000313" key="2">
    <source>
        <dbReference type="EMBL" id="KAK7256172.1"/>
    </source>
</evidence>
<feature type="region of interest" description="Disordered" evidence="1">
    <location>
        <begin position="56"/>
        <end position="82"/>
    </location>
</feature>
<gene>
    <name evidence="2" type="ORF">RIF29_29609</name>
</gene>
<keyword evidence="3" id="KW-1185">Reference proteome</keyword>
<dbReference type="AlphaFoldDB" id="A0AAN9EEV1"/>
<proteinExistence type="predicted"/>
<organism evidence="2 3">
    <name type="scientific">Crotalaria pallida</name>
    <name type="common">Smooth rattlebox</name>
    <name type="synonym">Crotalaria striata</name>
    <dbReference type="NCBI Taxonomy" id="3830"/>
    <lineage>
        <taxon>Eukaryota</taxon>
        <taxon>Viridiplantae</taxon>
        <taxon>Streptophyta</taxon>
        <taxon>Embryophyta</taxon>
        <taxon>Tracheophyta</taxon>
        <taxon>Spermatophyta</taxon>
        <taxon>Magnoliopsida</taxon>
        <taxon>eudicotyledons</taxon>
        <taxon>Gunneridae</taxon>
        <taxon>Pentapetalae</taxon>
        <taxon>rosids</taxon>
        <taxon>fabids</taxon>
        <taxon>Fabales</taxon>
        <taxon>Fabaceae</taxon>
        <taxon>Papilionoideae</taxon>
        <taxon>50 kb inversion clade</taxon>
        <taxon>genistoids sensu lato</taxon>
        <taxon>core genistoids</taxon>
        <taxon>Crotalarieae</taxon>
        <taxon>Crotalaria</taxon>
    </lineage>
</organism>
<protein>
    <submittedName>
        <fullName evidence="2">Uncharacterized protein</fullName>
    </submittedName>
</protein>
<sequence>MQEDEGEGLEAQGWEEENRFYWDQTHVGQLVNALNQFSFLNQHLNVHGAHPDYRVENNQIVSEDGPVDLSSADLPNPRELVDDTSVFPENSIVLSDSEDEP</sequence>
<reference evidence="2 3" key="1">
    <citation type="submission" date="2024-01" db="EMBL/GenBank/DDBJ databases">
        <title>The genomes of 5 underutilized Papilionoideae crops provide insights into root nodulation and disease resistanc.</title>
        <authorList>
            <person name="Yuan L."/>
        </authorList>
    </citation>
    <scope>NUCLEOTIDE SEQUENCE [LARGE SCALE GENOMIC DNA]</scope>
    <source>
        <strain evidence="2">ZHUSHIDOU_FW_LH</strain>
        <tissue evidence="2">Leaf</tissue>
    </source>
</reference>
<evidence type="ECO:0000256" key="1">
    <source>
        <dbReference type="SAM" id="MobiDB-lite"/>
    </source>
</evidence>
<dbReference type="Proteomes" id="UP001372338">
    <property type="component" value="Unassembled WGS sequence"/>
</dbReference>